<name>A0A1F6NA11_9BACT</name>
<proteinExistence type="predicted"/>
<dbReference type="AlphaFoldDB" id="A0A1F6NA11"/>
<evidence type="ECO:0008006" key="4">
    <source>
        <dbReference type="Google" id="ProtNLM"/>
    </source>
</evidence>
<comment type="caution">
    <text evidence="2">The sequence shown here is derived from an EMBL/GenBank/DDBJ whole genome shotgun (WGS) entry which is preliminary data.</text>
</comment>
<organism evidence="2 3">
    <name type="scientific">Candidatus Magasanikbacteria bacterium RIFCSPLOWO2_02_FULL_44_11</name>
    <dbReference type="NCBI Taxonomy" id="1798689"/>
    <lineage>
        <taxon>Bacteria</taxon>
        <taxon>Candidatus Magasanikiibacteriota</taxon>
    </lineage>
</organism>
<sequence>MTFFADETTNRGLASADEETRKRVASMGGSAPHPRGRGMQNVNPERRRQIASLGGKARHTKG</sequence>
<protein>
    <recommendedName>
        <fullName evidence="4">Stress-induced protein</fullName>
    </recommendedName>
</protein>
<gene>
    <name evidence="2" type="ORF">A3I29_01075</name>
</gene>
<evidence type="ECO:0000313" key="2">
    <source>
        <dbReference type="EMBL" id="OGH80689.1"/>
    </source>
</evidence>
<evidence type="ECO:0000256" key="1">
    <source>
        <dbReference type="SAM" id="MobiDB-lite"/>
    </source>
</evidence>
<feature type="region of interest" description="Disordered" evidence="1">
    <location>
        <begin position="1"/>
        <end position="62"/>
    </location>
</feature>
<dbReference type="Proteomes" id="UP000178726">
    <property type="component" value="Unassembled WGS sequence"/>
</dbReference>
<accession>A0A1F6NA11</accession>
<dbReference type="EMBL" id="MFQK01000035">
    <property type="protein sequence ID" value="OGH80689.1"/>
    <property type="molecule type" value="Genomic_DNA"/>
</dbReference>
<reference evidence="2 3" key="1">
    <citation type="journal article" date="2016" name="Nat. Commun.">
        <title>Thousands of microbial genomes shed light on interconnected biogeochemical processes in an aquifer system.</title>
        <authorList>
            <person name="Anantharaman K."/>
            <person name="Brown C.T."/>
            <person name="Hug L.A."/>
            <person name="Sharon I."/>
            <person name="Castelle C.J."/>
            <person name="Probst A.J."/>
            <person name="Thomas B.C."/>
            <person name="Singh A."/>
            <person name="Wilkins M.J."/>
            <person name="Karaoz U."/>
            <person name="Brodie E.L."/>
            <person name="Williams K.H."/>
            <person name="Hubbard S.S."/>
            <person name="Banfield J.F."/>
        </authorList>
    </citation>
    <scope>NUCLEOTIDE SEQUENCE [LARGE SCALE GENOMIC DNA]</scope>
</reference>
<evidence type="ECO:0000313" key="3">
    <source>
        <dbReference type="Proteomes" id="UP000178726"/>
    </source>
</evidence>